<evidence type="ECO:0000313" key="2">
    <source>
        <dbReference type="Proteomes" id="UP001147782"/>
    </source>
</evidence>
<dbReference type="OrthoDB" id="4368793at2759"/>
<comment type="caution">
    <text evidence="1">The sequence shown here is derived from an EMBL/GenBank/DDBJ whole genome shotgun (WGS) entry which is preliminary data.</text>
</comment>
<dbReference type="GeneID" id="81432199"/>
<reference evidence="1" key="2">
    <citation type="journal article" date="2023" name="IMA Fungus">
        <title>Comparative genomic study of the Penicillium genus elucidates a diverse pangenome and 15 lateral gene transfer events.</title>
        <authorList>
            <person name="Petersen C."/>
            <person name="Sorensen T."/>
            <person name="Nielsen M.R."/>
            <person name="Sondergaard T.E."/>
            <person name="Sorensen J.L."/>
            <person name="Fitzpatrick D.A."/>
            <person name="Frisvad J.C."/>
            <person name="Nielsen K.L."/>
        </authorList>
    </citation>
    <scope>NUCLEOTIDE SEQUENCE</scope>
    <source>
        <strain evidence="1">IBT 29864</strain>
    </source>
</reference>
<organism evidence="1 2">
    <name type="scientific">Penicillium cataractarum</name>
    <dbReference type="NCBI Taxonomy" id="2100454"/>
    <lineage>
        <taxon>Eukaryota</taxon>
        <taxon>Fungi</taxon>
        <taxon>Dikarya</taxon>
        <taxon>Ascomycota</taxon>
        <taxon>Pezizomycotina</taxon>
        <taxon>Eurotiomycetes</taxon>
        <taxon>Eurotiomycetidae</taxon>
        <taxon>Eurotiales</taxon>
        <taxon>Aspergillaceae</taxon>
        <taxon>Penicillium</taxon>
    </lineage>
</organism>
<dbReference type="EMBL" id="JAPZBS010000001">
    <property type="protein sequence ID" value="KAJ5389023.1"/>
    <property type="molecule type" value="Genomic_DNA"/>
</dbReference>
<keyword evidence="2" id="KW-1185">Reference proteome</keyword>
<name>A0A9W9VTG3_9EURO</name>
<dbReference type="Proteomes" id="UP001147782">
    <property type="component" value="Unassembled WGS sequence"/>
</dbReference>
<evidence type="ECO:0000313" key="1">
    <source>
        <dbReference type="EMBL" id="KAJ5389023.1"/>
    </source>
</evidence>
<accession>A0A9W9VTG3</accession>
<dbReference type="RefSeq" id="XP_056559751.1">
    <property type="nucleotide sequence ID" value="XM_056693022.1"/>
</dbReference>
<reference evidence="1" key="1">
    <citation type="submission" date="2022-11" db="EMBL/GenBank/DDBJ databases">
        <authorList>
            <person name="Petersen C."/>
        </authorList>
    </citation>
    <scope>NUCLEOTIDE SEQUENCE</scope>
    <source>
        <strain evidence="1">IBT 29864</strain>
    </source>
</reference>
<dbReference type="AlphaFoldDB" id="A0A9W9VTG3"/>
<gene>
    <name evidence="1" type="ORF">N7496_000091</name>
</gene>
<proteinExistence type="predicted"/>
<protein>
    <submittedName>
        <fullName evidence="1">Uncharacterized protein</fullName>
    </submittedName>
</protein>
<sequence length="136" mass="15625">MKKSRSPPFLAKCDAYDMYKRAVPVGELRLPPYDTDAETGNVIVVRGEVYCRMPNCPRAKIAFCSTTNLRNHLRGQHDVVLQHVFDGRATRLDRENSISWYNSLFEDAEENANGEIKHEEDNELKFQVDGHNEVKV</sequence>